<feature type="coiled-coil region" evidence="1">
    <location>
        <begin position="104"/>
        <end position="131"/>
    </location>
</feature>
<dbReference type="OrthoDB" id="46159at2759"/>
<protein>
    <submittedName>
        <fullName evidence="2">Uncharacterized protein</fullName>
    </submittedName>
</protein>
<proteinExistence type="predicted"/>
<evidence type="ECO:0000256" key="1">
    <source>
        <dbReference type="SAM" id="Coils"/>
    </source>
</evidence>
<sequence length="253" mass="29096">MILMLSNISSKQPKVGNTNTPVRNIREVETSTFNTNEEGLANFTIRRKQSDYLSSNSPLSDMEAKQETLISAIGERVLKVIKTELPKIITSILQTELAPIKSDLQEFRDSLNFLSEKYDDMKKTIETKEKISLKTTVSDLSDRLNNLDQYLLENNVEIHGVPEHHNENLPNHLQQCGKVVSYPLSEDDMVKCTRVAKLNKDSKLPRSTVVKFRNVRKRDEFYSAVHRFNKSNPKDRLVKYVGDCRRKETGLRI</sequence>
<dbReference type="EMBL" id="CADEBD010000297">
    <property type="protein sequence ID" value="CAB3234989.1"/>
    <property type="molecule type" value="Genomic_DNA"/>
</dbReference>
<dbReference type="Proteomes" id="UP000494256">
    <property type="component" value="Unassembled WGS sequence"/>
</dbReference>
<dbReference type="AlphaFoldDB" id="A0A8S0ZQ52"/>
<gene>
    <name evidence="2" type="ORF">APLA_LOCUS6865</name>
</gene>
<organism evidence="2 3">
    <name type="scientific">Arctia plantaginis</name>
    <name type="common">Wood tiger moth</name>
    <name type="synonym">Phalaena plantaginis</name>
    <dbReference type="NCBI Taxonomy" id="874455"/>
    <lineage>
        <taxon>Eukaryota</taxon>
        <taxon>Metazoa</taxon>
        <taxon>Ecdysozoa</taxon>
        <taxon>Arthropoda</taxon>
        <taxon>Hexapoda</taxon>
        <taxon>Insecta</taxon>
        <taxon>Pterygota</taxon>
        <taxon>Neoptera</taxon>
        <taxon>Endopterygota</taxon>
        <taxon>Lepidoptera</taxon>
        <taxon>Glossata</taxon>
        <taxon>Ditrysia</taxon>
        <taxon>Noctuoidea</taxon>
        <taxon>Erebidae</taxon>
        <taxon>Arctiinae</taxon>
        <taxon>Arctia</taxon>
    </lineage>
</organism>
<evidence type="ECO:0000313" key="2">
    <source>
        <dbReference type="EMBL" id="CAB3234989.1"/>
    </source>
</evidence>
<comment type="caution">
    <text evidence="2">The sequence shown here is derived from an EMBL/GenBank/DDBJ whole genome shotgun (WGS) entry which is preliminary data.</text>
</comment>
<name>A0A8S0ZQ52_ARCPL</name>
<keyword evidence="1" id="KW-0175">Coiled coil</keyword>
<reference evidence="2 3" key="1">
    <citation type="submission" date="2020-04" db="EMBL/GenBank/DDBJ databases">
        <authorList>
            <person name="Wallbank WR R."/>
            <person name="Pardo Diaz C."/>
            <person name="Kozak K."/>
            <person name="Martin S."/>
            <person name="Jiggins C."/>
            <person name="Moest M."/>
            <person name="Warren A I."/>
            <person name="Byers J.R.P. K."/>
            <person name="Montejo-Kovacevich G."/>
            <person name="Yen C E."/>
        </authorList>
    </citation>
    <scope>NUCLEOTIDE SEQUENCE [LARGE SCALE GENOMIC DNA]</scope>
</reference>
<accession>A0A8S0ZQ52</accession>
<evidence type="ECO:0000313" key="3">
    <source>
        <dbReference type="Proteomes" id="UP000494256"/>
    </source>
</evidence>